<dbReference type="Pfam" id="PF21773">
    <property type="entry name" value="ODAD1_CC"/>
    <property type="match status" value="1"/>
</dbReference>
<feature type="coiled-coil region" evidence="2">
    <location>
        <begin position="318"/>
        <end position="391"/>
    </location>
</feature>
<dbReference type="EMBL" id="JAPFFF010000007">
    <property type="protein sequence ID" value="KAK8885879.1"/>
    <property type="molecule type" value="Genomic_DNA"/>
</dbReference>
<keyword evidence="1 2" id="KW-0175">Coiled coil</keyword>
<proteinExistence type="predicted"/>
<evidence type="ECO:0000313" key="5">
    <source>
        <dbReference type="EMBL" id="KAK8885879.1"/>
    </source>
</evidence>
<accession>A0ABR2K4A9</accession>
<comment type="caution">
    <text evidence="5">The sequence shown here is derived from an EMBL/GenBank/DDBJ whole genome shotgun (WGS) entry which is preliminary data.</text>
</comment>
<dbReference type="Proteomes" id="UP001470230">
    <property type="component" value="Unassembled WGS sequence"/>
</dbReference>
<sequence length="493" mass="57026">MENPAEVKEIRNKLRMMKFPQDEIVSTVRRQQRAIHKQKLANETLRKEIVEYEKEIANLDHQLEQFKTNEELQKLNALKKRYSNQLSVINADLAAEEQKRKKLEDEVSKANSKAGGLFKQSKENAELQARLRTVENRLDKALLRYNGNLGKLSDQRGQIDELRKNRFVFKDIIRHAEQEKEARDQQMASLISQSNQAYSERDRMKMDLVQLKQAEQEDIKNFDEEYARLSQQIEGHKITQSQPRDQQPTVPSMNSQLGSQSDQAEEITAQTEHLQEMINKTLTLCGFETYEDLISAADAIERENFSLYSFVVEHGATRTKMQDEIDALELQNEKLQSQIHKNDSEQKDDLENLTLDIKNINEDLVESREEAERNEQEAQAVNQEIEALFNELECSWADTPDEHDHVTTVNSMYCLSNIENAMAEMMNSVAEKVKYIYSMRGTTDFSTLVSDNQSDNASMKQMHTRALDKEQIKLPDTSKPLSVEEMMALLNNA</sequence>
<dbReference type="InterPro" id="IPR049258">
    <property type="entry name" value="ODAD1_CC"/>
</dbReference>
<keyword evidence="6" id="KW-1185">Reference proteome</keyword>
<reference evidence="5 6" key="1">
    <citation type="submission" date="2024-04" db="EMBL/GenBank/DDBJ databases">
        <title>Tritrichomonas musculus Genome.</title>
        <authorList>
            <person name="Alves-Ferreira E."/>
            <person name="Grigg M."/>
            <person name="Lorenzi H."/>
            <person name="Galac M."/>
        </authorList>
    </citation>
    <scope>NUCLEOTIDE SEQUENCE [LARGE SCALE GENOMIC DNA]</scope>
    <source>
        <strain evidence="5 6">EAF2021</strain>
    </source>
</reference>
<evidence type="ECO:0000256" key="3">
    <source>
        <dbReference type="SAM" id="MobiDB-lite"/>
    </source>
</evidence>
<feature type="coiled-coil region" evidence="2">
    <location>
        <begin position="28"/>
        <end position="144"/>
    </location>
</feature>
<protein>
    <recommendedName>
        <fullName evidence="4">ODAD1 central coiled coil region domain-containing protein</fullName>
    </recommendedName>
</protein>
<evidence type="ECO:0000259" key="4">
    <source>
        <dbReference type="Pfam" id="PF21773"/>
    </source>
</evidence>
<evidence type="ECO:0000256" key="2">
    <source>
        <dbReference type="SAM" id="Coils"/>
    </source>
</evidence>
<name>A0ABR2K4A9_9EUKA</name>
<dbReference type="PANTHER" id="PTHR21694:SF18">
    <property type="entry name" value="COILED-COIL DOMAIN-CONTAINING PROTEIN 63"/>
    <property type="match status" value="1"/>
</dbReference>
<dbReference type="InterPro" id="IPR051876">
    <property type="entry name" value="ODA-DC/CCD"/>
</dbReference>
<organism evidence="5 6">
    <name type="scientific">Tritrichomonas musculus</name>
    <dbReference type="NCBI Taxonomy" id="1915356"/>
    <lineage>
        <taxon>Eukaryota</taxon>
        <taxon>Metamonada</taxon>
        <taxon>Parabasalia</taxon>
        <taxon>Tritrichomonadida</taxon>
        <taxon>Tritrichomonadidae</taxon>
        <taxon>Tritrichomonas</taxon>
    </lineage>
</organism>
<evidence type="ECO:0000313" key="6">
    <source>
        <dbReference type="Proteomes" id="UP001470230"/>
    </source>
</evidence>
<feature type="domain" description="ODAD1 central coiled coil region" evidence="4">
    <location>
        <begin position="128"/>
        <end position="395"/>
    </location>
</feature>
<gene>
    <name evidence="5" type="ORF">M9Y10_041336</name>
</gene>
<evidence type="ECO:0000256" key="1">
    <source>
        <dbReference type="ARBA" id="ARBA00023054"/>
    </source>
</evidence>
<feature type="region of interest" description="Disordered" evidence="3">
    <location>
        <begin position="235"/>
        <end position="269"/>
    </location>
</feature>
<dbReference type="PANTHER" id="PTHR21694">
    <property type="entry name" value="COILED-COIL DOMAIN-CONTAINING PROTEIN 63"/>
    <property type="match status" value="1"/>
</dbReference>